<protein>
    <recommendedName>
        <fullName evidence="2">Pinin/SDK/MemA protein domain-containing protein</fullName>
    </recommendedName>
</protein>
<evidence type="ECO:0000313" key="3">
    <source>
        <dbReference type="EMBL" id="KLU83950.1"/>
    </source>
</evidence>
<dbReference type="OrthoDB" id="330772at2759"/>
<reference evidence="4" key="5">
    <citation type="submission" date="2015-06" db="UniProtKB">
        <authorList>
            <consortium name="EnsemblFungi"/>
        </authorList>
    </citation>
    <scope>IDENTIFICATION</scope>
    <source>
        <strain evidence="4">ATCC 64411</strain>
    </source>
</reference>
<proteinExistence type="predicted"/>
<dbReference type="EnsemblFungi" id="MAPG_02999T0">
    <property type="protein sequence ID" value="MAPG_02999T0"/>
    <property type="gene ID" value="MAPG_02999"/>
</dbReference>
<feature type="compositionally biased region" description="Basic and acidic residues" evidence="1">
    <location>
        <begin position="36"/>
        <end position="45"/>
    </location>
</feature>
<keyword evidence="5" id="KW-1185">Reference proteome</keyword>
<dbReference type="InterPro" id="IPR006786">
    <property type="entry name" value="Pinin_SDK_MemA"/>
</dbReference>
<feature type="domain" description="Pinin/SDK/MemA protein" evidence="2">
    <location>
        <begin position="149"/>
        <end position="269"/>
    </location>
</feature>
<feature type="compositionally biased region" description="Basic residues" evidence="1">
    <location>
        <begin position="63"/>
        <end position="79"/>
    </location>
</feature>
<sequence>MSMESRPAPDANASLADRAINIQDPVIKSEGPIIKSGDHDDDGPLKRKASSPSHNFEDDVKPKKPRLPSRSRSRSRSPYRRRDQRHDRYRDRDRSWDRDGQRERDRQRDMDRYYQPTARRGMEPPPARERERERERLQEPDRRPPLSTEEKKRGQRFFRGLLSSLNREPRAAQQKHRDEIERRQKEKAEQRRVADEKRKAAEGERRKKLARLEPIRKAEQIEFDQRAMRTRHSNLVAQAYSLKTKSGPPIYFQPWEMTKKQEDTVDRQVLEAEETVARETRAFERRKQQRLADLRGPSPQPTTKTEDMTEDPVDTNLTAATNPSPPAPGLDKDGDVEMVVTEDETLVY</sequence>
<dbReference type="Proteomes" id="UP000011715">
    <property type="component" value="Unassembled WGS sequence"/>
</dbReference>
<dbReference type="STRING" id="644358.A0A0C4DSV6"/>
<reference evidence="5" key="1">
    <citation type="submission" date="2010-05" db="EMBL/GenBank/DDBJ databases">
        <title>The genome sequence of Magnaporthe poae strain ATCC 64411.</title>
        <authorList>
            <person name="Ma L.-J."/>
            <person name="Dead R."/>
            <person name="Young S."/>
            <person name="Zeng Q."/>
            <person name="Koehrsen M."/>
            <person name="Alvarado L."/>
            <person name="Berlin A."/>
            <person name="Chapman S.B."/>
            <person name="Chen Z."/>
            <person name="Freedman E."/>
            <person name="Gellesch M."/>
            <person name="Goldberg J."/>
            <person name="Griggs A."/>
            <person name="Gujja S."/>
            <person name="Heilman E.R."/>
            <person name="Heiman D."/>
            <person name="Hepburn T."/>
            <person name="Howarth C."/>
            <person name="Jen D."/>
            <person name="Larson L."/>
            <person name="Mehta T."/>
            <person name="Neiman D."/>
            <person name="Pearson M."/>
            <person name="Roberts A."/>
            <person name="Saif S."/>
            <person name="Shea T."/>
            <person name="Shenoy N."/>
            <person name="Sisk P."/>
            <person name="Stolte C."/>
            <person name="Sykes S."/>
            <person name="Walk T."/>
            <person name="White J."/>
            <person name="Yandava C."/>
            <person name="Haas B."/>
            <person name="Nusbaum C."/>
            <person name="Birren B."/>
        </authorList>
    </citation>
    <scope>NUCLEOTIDE SEQUENCE [LARGE SCALE GENOMIC DNA]</scope>
    <source>
        <strain evidence="5">ATCC 64411 / 73-15</strain>
    </source>
</reference>
<dbReference type="eggNOG" id="KOG3756">
    <property type="taxonomic scope" value="Eukaryota"/>
</dbReference>
<feature type="compositionally biased region" description="Basic and acidic residues" evidence="1">
    <location>
        <begin position="279"/>
        <end position="293"/>
    </location>
</feature>
<gene>
    <name evidence="3" type="ORF">MAPG_02999</name>
</gene>
<dbReference type="AlphaFoldDB" id="A0A0C4DSV6"/>
<reference evidence="4" key="4">
    <citation type="journal article" date="2015" name="G3 (Bethesda)">
        <title>Genome sequences of three phytopathogenic species of the Magnaporthaceae family of fungi.</title>
        <authorList>
            <person name="Okagaki L.H."/>
            <person name="Nunes C.C."/>
            <person name="Sailsbery J."/>
            <person name="Clay B."/>
            <person name="Brown D."/>
            <person name="John T."/>
            <person name="Oh Y."/>
            <person name="Young N."/>
            <person name="Fitzgerald M."/>
            <person name="Haas B.J."/>
            <person name="Zeng Q."/>
            <person name="Young S."/>
            <person name="Adiconis X."/>
            <person name="Fan L."/>
            <person name="Levin J.Z."/>
            <person name="Mitchell T.K."/>
            <person name="Okubara P.A."/>
            <person name="Farman M.L."/>
            <person name="Kohn L.M."/>
            <person name="Birren B."/>
            <person name="Ma L.-J."/>
            <person name="Dean R.A."/>
        </authorList>
    </citation>
    <scope>NUCLEOTIDE SEQUENCE</scope>
    <source>
        <strain evidence="4">ATCC 64411 / 73-15</strain>
    </source>
</reference>
<feature type="compositionally biased region" description="Basic and acidic residues" evidence="1">
    <location>
        <begin position="80"/>
        <end position="112"/>
    </location>
</feature>
<name>A0A0C4DSV6_MAGP6</name>
<feature type="compositionally biased region" description="Basic and acidic residues" evidence="1">
    <location>
        <begin position="120"/>
        <end position="152"/>
    </location>
</feature>
<evidence type="ECO:0000313" key="5">
    <source>
        <dbReference type="Proteomes" id="UP000011715"/>
    </source>
</evidence>
<reference evidence="3" key="2">
    <citation type="submission" date="2010-05" db="EMBL/GenBank/DDBJ databases">
        <title>The Genome Sequence of Magnaporthe poae strain ATCC 64411.</title>
        <authorList>
            <consortium name="The Broad Institute Genome Sequencing Platform"/>
            <consortium name="Broad Institute Genome Sequencing Center for Infectious Disease"/>
            <person name="Ma L.-J."/>
            <person name="Dead R."/>
            <person name="Young S."/>
            <person name="Zeng Q."/>
            <person name="Koehrsen M."/>
            <person name="Alvarado L."/>
            <person name="Berlin A."/>
            <person name="Chapman S.B."/>
            <person name="Chen Z."/>
            <person name="Freedman E."/>
            <person name="Gellesch M."/>
            <person name="Goldberg J."/>
            <person name="Griggs A."/>
            <person name="Gujja S."/>
            <person name="Heilman E.R."/>
            <person name="Heiman D."/>
            <person name="Hepburn T."/>
            <person name="Howarth C."/>
            <person name="Jen D."/>
            <person name="Larson L."/>
            <person name="Mehta T."/>
            <person name="Neiman D."/>
            <person name="Pearson M."/>
            <person name="Roberts A."/>
            <person name="Saif S."/>
            <person name="Shea T."/>
            <person name="Shenoy N."/>
            <person name="Sisk P."/>
            <person name="Stolte C."/>
            <person name="Sykes S."/>
            <person name="Walk T."/>
            <person name="White J."/>
            <person name="Yandava C."/>
            <person name="Haas B."/>
            <person name="Nusbaum C."/>
            <person name="Birren B."/>
        </authorList>
    </citation>
    <scope>NUCLEOTIDE SEQUENCE</scope>
    <source>
        <strain evidence="3">ATCC 64411</strain>
    </source>
</reference>
<reference evidence="3" key="3">
    <citation type="submission" date="2011-03" db="EMBL/GenBank/DDBJ databases">
        <title>Annotation of Magnaporthe poae ATCC 64411.</title>
        <authorList>
            <person name="Ma L.-J."/>
            <person name="Dead R."/>
            <person name="Young S.K."/>
            <person name="Zeng Q."/>
            <person name="Gargeya S."/>
            <person name="Fitzgerald M."/>
            <person name="Haas B."/>
            <person name="Abouelleil A."/>
            <person name="Alvarado L."/>
            <person name="Arachchi H.M."/>
            <person name="Berlin A."/>
            <person name="Brown A."/>
            <person name="Chapman S.B."/>
            <person name="Chen Z."/>
            <person name="Dunbar C."/>
            <person name="Freedman E."/>
            <person name="Gearin G."/>
            <person name="Gellesch M."/>
            <person name="Goldberg J."/>
            <person name="Griggs A."/>
            <person name="Gujja S."/>
            <person name="Heiman D."/>
            <person name="Howarth C."/>
            <person name="Larson L."/>
            <person name="Lui A."/>
            <person name="MacDonald P.J.P."/>
            <person name="Mehta T."/>
            <person name="Montmayeur A."/>
            <person name="Murphy C."/>
            <person name="Neiman D."/>
            <person name="Pearson M."/>
            <person name="Priest M."/>
            <person name="Roberts A."/>
            <person name="Saif S."/>
            <person name="Shea T."/>
            <person name="Shenoy N."/>
            <person name="Sisk P."/>
            <person name="Stolte C."/>
            <person name="Sykes S."/>
            <person name="Yandava C."/>
            <person name="Wortman J."/>
            <person name="Nusbaum C."/>
            <person name="Birren B."/>
        </authorList>
    </citation>
    <scope>NUCLEOTIDE SEQUENCE</scope>
    <source>
        <strain evidence="3">ATCC 64411</strain>
    </source>
</reference>
<feature type="compositionally biased region" description="Basic and acidic residues" evidence="1">
    <location>
        <begin position="167"/>
        <end position="211"/>
    </location>
</feature>
<dbReference type="EMBL" id="ADBL01000727">
    <property type="status" value="NOT_ANNOTATED_CDS"/>
    <property type="molecule type" value="Genomic_DNA"/>
</dbReference>
<dbReference type="VEuPathDB" id="FungiDB:MAPG_02999"/>
<evidence type="ECO:0000313" key="4">
    <source>
        <dbReference type="EnsemblFungi" id="MAPG_02999T0"/>
    </source>
</evidence>
<feature type="region of interest" description="Disordered" evidence="1">
    <location>
        <begin position="279"/>
        <end position="348"/>
    </location>
</feature>
<feature type="compositionally biased region" description="Acidic residues" evidence="1">
    <location>
        <begin position="336"/>
        <end position="348"/>
    </location>
</feature>
<feature type="region of interest" description="Disordered" evidence="1">
    <location>
        <begin position="1"/>
        <end position="211"/>
    </location>
</feature>
<dbReference type="Pfam" id="PF04696">
    <property type="entry name" value="Pinin_SDK_memA"/>
    <property type="match status" value="1"/>
</dbReference>
<evidence type="ECO:0000256" key="1">
    <source>
        <dbReference type="SAM" id="MobiDB-lite"/>
    </source>
</evidence>
<dbReference type="EMBL" id="GL876967">
    <property type="protein sequence ID" value="KLU83950.1"/>
    <property type="molecule type" value="Genomic_DNA"/>
</dbReference>
<organism evidence="4 5">
    <name type="scientific">Magnaporthiopsis poae (strain ATCC 64411 / 73-15)</name>
    <name type="common">Kentucky bluegrass fungus</name>
    <name type="synonym">Magnaporthe poae</name>
    <dbReference type="NCBI Taxonomy" id="644358"/>
    <lineage>
        <taxon>Eukaryota</taxon>
        <taxon>Fungi</taxon>
        <taxon>Dikarya</taxon>
        <taxon>Ascomycota</taxon>
        <taxon>Pezizomycotina</taxon>
        <taxon>Sordariomycetes</taxon>
        <taxon>Sordariomycetidae</taxon>
        <taxon>Magnaporthales</taxon>
        <taxon>Magnaporthaceae</taxon>
        <taxon>Magnaporthiopsis</taxon>
    </lineage>
</organism>
<evidence type="ECO:0000259" key="2">
    <source>
        <dbReference type="Pfam" id="PF04696"/>
    </source>
</evidence>
<accession>A0A0C4DSV6</accession>